<dbReference type="InterPro" id="IPR025101">
    <property type="entry name" value="DUF4012"/>
</dbReference>
<proteinExistence type="predicted"/>
<evidence type="ECO:0000313" key="4">
    <source>
        <dbReference type="EMBL" id="CAB4847702.1"/>
    </source>
</evidence>
<organism evidence="4">
    <name type="scientific">freshwater metagenome</name>
    <dbReference type="NCBI Taxonomy" id="449393"/>
    <lineage>
        <taxon>unclassified sequences</taxon>
        <taxon>metagenomes</taxon>
        <taxon>ecological metagenomes</taxon>
    </lineage>
</organism>
<dbReference type="EMBL" id="CAFBOL010000103">
    <property type="protein sequence ID" value="CAB5009538.1"/>
    <property type="molecule type" value="Genomic_DNA"/>
</dbReference>
<reference evidence="4" key="1">
    <citation type="submission" date="2020-05" db="EMBL/GenBank/DDBJ databases">
        <authorList>
            <person name="Chiriac C."/>
            <person name="Salcher M."/>
            <person name="Ghai R."/>
            <person name="Kavagutti S V."/>
        </authorList>
    </citation>
    <scope>NUCLEOTIDE SEQUENCE</scope>
</reference>
<dbReference type="EMBL" id="CAESGF010000032">
    <property type="protein sequence ID" value="CAB4365444.1"/>
    <property type="molecule type" value="Genomic_DNA"/>
</dbReference>
<dbReference type="EMBL" id="CAEZYF010000032">
    <property type="protein sequence ID" value="CAB4745399.1"/>
    <property type="molecule type" value="Genomic_DNA"/>
</dbReference>
<dbReference type="Pfam" id="PF13196">
    <property type="entry name" value="DUF4012"/>
    <property type="match status" value="1"/>
</dbReference>
<keyword evidence="1" id="KW-1133">Transmembrane helix</keyword>
<feature type="transmembrane region" description="Helical" evidence="1">
    <location>
        <begin position="107"/>
        <end position="127"/>
    </location>
</feature>
<evidence type="ECO:0000313" key="6">
    <source>
        <dbReference type="EMBL" id="CAB5009538.1"/>
    </source>
</evidence>
<feature type="transmembrane region" description="Helical" evidence="1">
    <location>
        <begin position="53"/>
        <end position="69"/>
    </location>
</feature>
<sequence>MVAWAGASAPWWVLGVVTAGAYLVADDAMVSAAAALAFVGACWIGIRRDDLAVHRALVAAVAVNCLLRSGRVWCFGGSAAVGFVLCCSLVAFAIARRPRAVRRIAGRALLVAVALAAVAIAGAGLAAQSSKSALRNGDHLAQKGLSALRAGNFSEAADLLDSASRQFAQARDALDQPWVAPAQLIPVVAQHAAAARELSSAAAHACERIALTITGIDLDSLRVVDGGLDLDTVVALQQPFDELAATMQSLRTAVDDARSPWLVSPVADLIEGLRSDLQKYDDSLQTTRSAVHLLPAILGADAPRTYLVLLTSPAEARGLGGFPGNFAELHAADGRLTLSRFGRWSDLERVIDPATFHVDGPAGFVDRYGQFGYELSANGVLKGSPWRNLTMPPDFPTVAQVAAEMYPQSGGMAVDGVAIADVYVLQALLRFTGPIRVDGWPEPINQRNAAQVLLRDQYTITDLSDRVDFISDVARTAIDRVLSGALPGPVQLTRVLGPLASQGRLLFWSNRPDEQTMLEGAHLLGRFPSLAGTDQYAIALTNLGGNKIDTFLDRAATYERSVRQGVTSATLHVTLTNNAPTSGLPLYIIGNNLHLPPGTNQARLCVYSAMNLDSWELTDADREQPWERIPEFGVTAFCRSVSIPPGGAIDVTMHFSGQVTPTDGNGAAWVQPLTSEFVLAGTRSQG</sequence>
<dbReference type="EMBL" id="CAFBIY010000019">
    <property type="protein sequence ID" value="CAB4847702.1"/>
    <property type="molecule type" value="Genomic_DNA"/>
</dbReference>
<protein>
    <submittedName>
        <fullName evidence="4">Unannotated protein</fullName>
    </submittedName>
</protein>
<name>A0A6J7BPY9_9ZZZZ</name>
<evidence type="ECO:0000313" key="3">
    <source>
        <dbReference type="EMBL" id="CAB4745399.1"/>
    </source>
</evidence>
<keyword evidence="1" id="KW-0472">Membrane</keyword>
<feature type="transmembrane region" description="Helical" evidence="1">
    <location>
        <begin position="75"/>
        <end position="95"/>
    </location>
</feature>
<evidence type="ECO:0000256" key="1">
    <source>
        <dbReference type="SAM" id="Phobius"/>
    </source>
</evidence>
<dbReference type="AlphaFoldDB" id="A0A6J7BPY9"/>
<evidence type="ECO:0000313" key="2">
    <source>
        <dbReference type="EMBL" id="CAB4365444.1"/>
    </source>
</evidence>
<keyword evidence="1" id="KW-0812">Transmembrane</keyword>
<accession>A0A6J7BPY9</accession>
<gene>
    <name evidence="3" type="ORF">UFOPK2656_03195</name>
    <name evidence="4" type="ORF">UFOPK3267_00531</name>
    <name evidence="5" type="ORF">UFOPK3651_03229</name>
    <name evidence="6" type="ORF">UFOPK3931_02733</name>
    <name evidence="2" type="ORF">UFOPK4189_03189</name>
</gene>
<dbReference type="EMBL" id="CAFBMT010000033">
    <property type="protein sequence ID" value="CAB4956699.1"/>
    <property type="molecule type" value="Genomic_DNA"/>
</dbReference>
<evidence type="ECO:0000313" key="5">
    <source>
        <dbReference type="EMBL" id="CAB4956699.1"/>
    </source>
</evidence>
<feature type="transmembrane region" description="Helical" evidence="1">
    <location>
        <begin position="29"/>
        <end position="46"/>
    </location>
</feature>